<dbReference type="AlphaFoldDB" id="A0A223KY72"/>
<dbReference type="SUPFAM" id="SSF55729">
    <property type="entry name" value="Acyl-CoA N-acyltransferases (Nat)"/>
    <property type="match status" value="1"/>
</dbReference>
<evidence type="ECO:0000313" key="2">
    <source>
        <dbReference type="EMBL" id="AST94404.1"/>
    </source>
</evidence>
<keyword evidence="3" id="KW-1185">Reference proteome</keyword>
<dbReference type="PANTHER" id="PTHR43792">
    <property type="entry name" value="GNAT FAMILY, PUTATIVE (AFU_ORTHOLOGUE AFUA_3G00765)-RELATED-RELATED"/>
    <property type="match status" value="1"/>
</dbReference>
<dbReference type="InterPro" id="IPR051531">
    <property type="entry name" value="N-acetyltransferase"/>
</dbReference>
<dbReference type="GO" id="GO:0016747">
    <property type="term" value="F:acyltransferase activity, transferring groups other than amino-acyl groups"/>
    <property type="evidence" value="ECO:0007669"/>
    <property type="project" value="InterPro"/>
</dbReference>
<evidence type="ECO:0000313" key="3">
    <source>
        <dbReference type="Proteomes" id="UP000215224"/>
    </source>
</evidence>
<evidence type="ECO:0000259" key="1">
    <source>
        <dbReference type="PROSITE" id="PS51186"/>
    </source>
</evidence>
<dbReference type="EMBL" id="CP018866">
    <property type="protein sequence ID" value="AST94404.1"/>
    <property type="molecule type" value="Genomic_DNA"/>
</dbReference>
<reference evidence="2 3" key="1">
    <citation type="submission" date="2016-12" db="EMBL/GenBank/DDBJ databases">
        <title>The whole genome sequencing and assembly of Bacillus cohnii DSM 6307T strain.</title>
        <authorList>
            <person name="Lee Y.-J."/>
            <person name="Yi H."/>
            <person name="Bahn Y.-S."/>
            <person name="Kim J.F."/>
            <person name="Lee D.-W."/>
        </authorList>
    </citation>
    <scope>NUCLEOTIDE SEQUENCE [LARGE SCALE GENOMIC DNA]</scope>
    <source>
        <strain evidence="2 3">DSM 6307</strain>
    </source>
</reference>
<dbReference type="InterPro" id="IPR016181">
    <property type="entry name" value="Acyl_CoA_acyltransferase"/>
</dbReference>
<dbReference type="PROSITE" id="PS51186">
    <property type="entry name" value="GNAT"/>
    <property type="match status" value="1"/>
</dbReference>
<dbReference type="PANTHER" id="PTHR43792:SF1">
    <property type="entry name" value="N-ACETYLTRANSFERASE DOMAIN-CONTAINING PROTEIN"/>
    <property type="match status" value="1"/>
</dbReference>
<feature type="domain" description="N-acetyltransferase" evidence="1">
    <location>
        <begin position="12"/>
        <end position="166"/>
    </location>
</feature>
<dbReference type="KEGG" id="bcoh:BC6307_17375"/>
<protein>
    <recommendedName>
        <fullName evidence="1">N-acetyltransferase domain-containing protein</fullName>
    </recommendedName>
</protein>
<accession>A0A223KY72</accession>
<organism evidence="2 3">
    <name type="scientific">Sutcliffiella cohnii</name>
    <dbReference type="NCBI Taxonomy" id="33932"/>
    <lineage>
        <taxon>Bacteria</taxon>
        <taxon>Bacillati</taxon>
        <taxon>Bacillota</taxon>
        <taxon>Bacilli</taxon>
        <taxon>Bacillales</taxon>
        <taxon>Bacillaceae</taxon>
        <taxon>Sutcliffiella</taxon>
    </lineage>
</organism>
<dbReference type="InterPro" id="IPR000182">
    <property type="entry name" value="GNAT_dom"/>
</dbReference>
<dbReference type="Gene3D" id="3.40.630.30">
    <property type="match status" value="1"/>
</dbReference>
<proteinExistence type="predicted"/>
<dbReference type="STRING" id="1314751.GCA_001591425_03478"/>
<dbReference type="Pfam" id="PF13302">
    <property type="entry name" value="Acetyltransf_3"/>
    <property type="match status" value="1"/>
</dbReference>
<gene>
    <name evidence="2" type="ORF">BC6307_17375</name>
</gene>
<sequence>MWGERLVETKRCYFTLITLDDYYDVKSLYTNNKVRKYLGGAIKEEKFDRIFPCMVQKATHTWVVKEKKTEQFIGLITLDRHHNGIDTEVSYLLSPRQWGKGYACEVVKEMITFAFENLKLPRLVAETQTANEASCYLLEKLGMNHEKTVTRFGAEQRIYAIYPEKG</sequence>
<dbReference type="Proteomes" id="UP000215224">
    <property type="component" value="Chromosome"/>
</dbReference>
<name>A0A223KY72_9BACI</name>